<dbReference type="RefSeq" id="WP_419151195.1">
    <property type="nucleotide sequence ID" value="NZ_JAUSTR010000001.1"/>
</dbReference>
<dbReference type="InterPro" id="IPR035903">
    <property type="entry name" value="HesB-like_dom_sf"/>
</dbReference>
<name>A0ABT9VKQ5_9BACI</name>
<dbReference type="InterPro" id="IPR000361">
    <property type="entry name" value="ATAP_core_dom"/>
</dbReference>
<evidence type="ECO:0000259" key="1">
    <source>
        <dbReference type="Pfam" id="PF01521"/>
    </source>
</evidence>
<reference evidence="2 3" key="1">
    <citation type="submission" date="2023-07" db="EMBL/GenBank/DDBJ databases">
        <title>Genomic Encyclopedia of Type Strains, Phase IV (KMG-IV): sequencing the most valuable type-strain genomes for metagenomic binning, comparative biology and taxonomic classification.</title>
        <authorList>
            <person name="Goeker M."/>
        </authorList>
    </citation>
    <scope>NUCLEOTIDE SEQUENCE [LARGE SCALE GENOMIC DNA]</scope>
    <source>
        <strain evidence="2 3">DSM 19092</strain>
    </source>
</reference>
<protein>
    <submittedName>
        <fullName evidence="2">Uncharacterized protein YqkB</fullName>
    </submittedName>
</protein>
<dbReference type="SUPFAM" id="SSF89360">
    <property type="entry name" value="HesB-like domain"/>
    <property type="match status" value="1"/>
</dbReference>
<accession>A0ABT9VKQ5</accession>
<keyword evidence="3" id="KW-1185">Reference proteome</keyword>
<evidence type="ECO:0000313" key="3">
    <source>
        <dbReference type="Proteomes" id="UP001225646"/>
    </source>
</evidence>
<organism evidence="2 3">
    <name type="scientific">Aeribacillus alveayuensis</name>
    <dbReference type="NCBI Taxonomy" id="279215"/>
    <lineage>
        <taxon>Bacteria</taxon>
        <taxon>Bacillati</taxon>
        <taxon>Bacillota</taxon>
        <taxon>Bacilli</taxon>
        <taxon>Bacillales</taxon>
        <taxon>Bacillaceae</taxon>
        <taxon>Aeribacillus</taxon>
    </lineage>
</organism>
<dbReference type="Gene3D" id="2.60.300.12">
    <property type="entry name" value="HesB-like domain"/>
    <property type="match status" value="1"/>
</dbReference>
<proteinExistence type="predicted"/>
<sequence>MKITFTNKAIAKLLETVNNEQDCYVKLKYDTEGCGCTVSGIASLWIVKDIDDEDLRIKTNFLPVYVEKSEWIFFDEDMKIDFHESAHTYMLISPQQVLNPRMSCVVK</sequence>
<dbReference type="EMBL" id="JAUSTR010000001">
    <property type="protein sequence ID" value="MDQ0161447.1"/>
    <property type="molecule type" value="Genomic_DNA"/>
</dbReference>
<dbReference type="Pfam" id="PF01521">
    <property type="entry name" value="Fe-S_biosyn"/>
    <property type="match status" value="1"/>
</dbReference>
<dbReference type="Proteomes" id="UP001225646">
    <property type="component" value="Unassembled WGS sequence"/>
</dbReference>
<feature type="domain" description="Core" evidence="1">
    <location>
        <begin position="1"/>
        <end position="105"/>
    </location>
</feature>
<gene>
    <name evidence="2" type="ORF">J2S06_000517</name>
</gene>
<evidence type="ECO:0000313" key="2">
    <source>
        <dbReference type="EMBL" id="MDQ0161447.1"/>
    </source>
</evidence>
<comment type="caution">
    <text evidence="2">The sequence shown here is derived from an EMBL/GenBank/DDBJ whole genome shotgun (WGS) entry which is preliminary data.</text>
</comment>